<dbReference type="OrthoDB" id="5877011at2759"/>
<keyword evidence="3" id="KW-0812">Transmembrane</keyword>
<sequence>MSSATKIASGIAGITAVTTAVCVITVFYLFNDVSIYYDHAIEELLNIKNSFQDKANTVWYEMRPHYRDARDKRASIFNMRQRRFQYPAHCACAPFPTTCPVGPQGPPGTPGLDGDPGPDGIPGKRGHDGISVGARNETVGCIKCEPGPPGPPGPDGPQGPPGPDGAPGGAVGV</sequence>
<evidence type="ECO:0000256" key="1">
    <source>
        <dbReference type="ARBA" id="ARBA00022737"/>
    </source>
</evidence>
<dbReference type="PANTHER" id="PTHR24637:SF421">
    <property type="entry name" value="CUTICLE COLLAGEN DPY-2"/>
    <property type="match status" value="1"/>
</dbReference>
<dbReference type="InterPro" id="IPR002486">
    <property type="entry name" value="Col_cuticle_N"/>
</dbReference>
<protein>
    <recommendedName>
        <fullName evidence="4">Nematode cuticle collagen N-terminal domain-containing protein</fullName>
    </recommendedName>
</protein>
<accession>A0A3P7KX10</accession>
<feature type="compositionally biased region" description="Pro residues" evidence="2">
    <location>
        <begin position="146"/>
        <end position="164"/>
    </location>
</feature>
<keyword evidence="1" id="KW-0677">Repeat</keyword>
<evidence type="ECO:0000313" key="5">
    <source>
        <dbReference type="EMBL" id="VDM71762.1"/>
    </source>
</evidence>
<proteinExistence type="predicted"/>
<dbReference type="AlphaFoldDB" id="A0A3P7KX10"/>
<dbReference type="GO" id="GO:0042302">
    <property type="term" value="F:structural constituent of cuticle"/>
    <property type="evidence" value="ECO:0007669"/>
    <property type="project" value="InterPro"/>
</dbReference>
<evidence type="ECO:0000313" key="6">
    <source>
        <dbReference type="Proteomes" id="UP000270094"/>
    </source>
</evidence>
<dbReference type="Proteomes" id="UP000270094">
    <property type="component" value="Unassembled WGS sequence"/>
</dbReference>
<keyword evidence="3" id="KW-1133">Transmembrane helix</keyword>
<dbReference type="EMBL" id="UYYB01021902">
    <property type="protein sequence ID" value="VDM71762.1"/>
    <property type="molecule type" value="Genomic_DNA"/>
</dbReference>
<keyword evidence="6" id="KW-1185">Reference proteome</keyword>
<name>A0A3P7KX10_STRVU</name>
<evidence type="ECO:0000259" key="4">
    <source>
        <dbReference type="SMART" id="SM01088"/>
    </source>
</evidence>
<feature type="region of interest" description="Disordered" evidence="2">
    <location>
        <begin position="101"/>
        <end position="173"/>
    </location>
</feature>
<gene>
    <name evidence="5" type="ORF">SVUK_LOCUS6760</name>
</gene>
<dbReference type="SMART" id="SM01088">
    <property type="entry name" value="Col_cuticle_N"/>
    <property type="match status" value="1"/>
</dbReference>
<feature type="non-terminal residue" evidence="5">
    <location>
        <position position="173"/>
    </location>
</feature>
<evidence type="ECO:0000256" key="2">
    <source>
        <dbReference type="SAM" id="MobiDB-lite"/>
    </source>
</evidence>
<feature type="transmembrane region" description="Helical" evidence="3">
    <location>
        <begin position="7"/>
        <end position="30"/>
    </location>
</feature>
<dbReference type="Gene3D" id="1.20.5.320">
    <property type="entry name" value="6-Phosphogluconate Dehydrogenase, domain 3"/>
    <property type="match status" value="1"/>
</dbReference>
<organism evidence="5 6">
    <name type="scientific">Strongylus vulgaris</name>
    <name type="common">Blood worm</name>
    <dbReference type="NCBI Taxonomy" id="40348"/>
    <lineage>
        <taxon>Eukaryota</taxon>
        <taxon>Metazoa</taxon>
        <taxon>Ecdysozoa</taxon>
        <taxon>Nematoda</taxon>
        <taxon>Chromadorea</taxon>
        <taxon>Rhabditida</taxon>
        <taxon>Rhabditina</taxon>
        <taxon>Rhabditomorpha</taxon>
        <taxon>Strongyloidea</taxon>
        <taxon>Strongylidae</taxon>
        <taxon>Strongylus</taxon>
    </lineage>
</organism>
<evidence type="ECO:0000256" key="3">
    <source>
        <dbReference type="SAM" id="Phobius"/>
    </source>
</evidence>
<keyword evidence="3" id="KW-0472">Membrane</keyword>
<feature type="domain" description="Nematode cuticle collagen N-terminal" evidence="4">
    <location>
        <begin position="6"/>
        <end position="62"/>
    </location>
</feature>
<dbReference type="PANTHER" id="PTHR24637">
    <property type="entry name" value="COLLAGEN"/>
    <property type="match status" value="1"/>
</dbReference>
<reference evidence="5 6" key="1">
    <citation type="submission" date="2018-11" db="EMBL/GenBank/DDBJ databases">
        <authorList>
            <consortium name="Pathogen Informatics"/>
        </authorList>
    </citation>
    <scope>NUCLEOTIDE SEQUENCE [LARGE SCALE GENOMIC DNA]</scope>
</reference>